<dbReference type="PROSITE" id="PS01209">
    <property type="entry name" value="LDLRA_1"/>
    <property type="match status" value="1"/>
</dbReference>
<keyword evidence="9" id="KW-0325">Glycoprotein</keyword>
<proteinExistence type="predicted"/>
<dbReference type="AlphaFoldDB" id="A0A6J8A8E4"/>
<dbReference type="FunFam" id="4.10.400.10:FF:000034">
    <property type="entry name" value="Low-density lipoprotein receptor-related protein 2"/>
    <property type="match status" value="1"/>
</dbReference>
<feature type="transmembrane region" description="Helical" evidence="12">
    <location>
        <begin position="163"/>
        <end position="182"/>
    </location>
</feature>
<keyword evidence="7 12" id="KW-0472">Membrane</keyword>
<keyword evidence="8 10" id="KW-1015">Disulfide bond</keyword>
<dbReference type="InterPro" id="IPR050685">
    <property type="entry name" value="LDLR"/>
</dbReference>
<dbReference type="InterPro" id="IPR036055">
    <property type="entry name" value="LDL_receptor-like_sf"/>
</dbReference>
<dbReference type="Pfam" id="PF00057">
    <property type="entry name" value="Ldl_recept_a"/>
    <property type="match status" value="1"/>
</dbReference>
<dbReference type="PROSITE" id="PS50068">
    <property type="entry name" value="LDLRA_2"/>
    <property type="match status" value="1"/>
</dbReference>
<evidence type="ECO:0000256" key="3">
    <source>
        <dbReference type="ARBA" id="ARBA00022692"/>
    </source>
</evidence>
<evidence type="ECO:0000256" key="4">
    <source>
        <dbReference type="ARBA" id="ARBA00022729"/>
    </source>
</evidence>
<evidence type="ECO:0000256" key="7">
    <source>
        <dbReference type="ARBA" id="ARBA00023136"/>
    </source>
</evidence>
<feature type="chain" id="PRO_5026924018" description="LRP2" evidence="13">
    <location>
        <begin position="25"/>
        <end position="194"/>
    </location>
</feature>
<feature type="disulfide bond" evidence="10">
    <location>
        <begin position="44"/>
        <end position="59"/>
    </location>
</feature>
<organism evidence="14 15">
    <name type="scientific">Mytilus coruscus</name>
    <name type="common">Sea mussel</name>
    <dbReference type="NCBI Taxonomy" id="42192"/>
    <lineage>
        <taxon>Eukaryota</taxon>
        <taxon>Metazoa</taxon>
        <taxon>Spiralia</taxon>
        <taxon>Lophotrochozoa</taxon>
        <taxon>Mollusca</taxon>
        <taxon>Bivalvia</taxon>
        <taxon>Autobranchia</taxon>
        <taxon>Pteriomorphia</taxon>
        <taxon>Mytilida</taxon>
        <taxon>Mytiloidea</taxon>
        <taxon>Mytilidae</taxon>
        <taxon>Mytilinae</taxon>
        <taxon>Mytilus</taxon>
    </lineage>
</organism>
<keyword evidence="5" id="KW-0677">Repeat</keyword>
<dbReference type="GO" id="GO:0012505">
    <property type="term" value="C:endomembrane system"/>
    <property type="evidence" value="ECO:0007669"/>
    <property type="project" value="UniProtKB-SubCell"/>
</dbReference>
<feature type="disulfide bond" evidence="10">
    <location>
        <begin position="25"/>
        <end position="37"/>
    </location>
</feature>
<evidence type="ECO:0000256" key="2">
    <source>
        <dbReference type="ARBA" id="ARBA00004308"/>
    </source>
</evidence>
<comment type="subcellular location">
    <subcellularLocation>
        <location evidence="2">Endomembrane system</location>
    </subcellularLocation>
    <subcellularLocation>
        <location evidence="1">Membrane</location>
        <topology evidence="1">Single-pass membrane protein</topology>
    </subcellularLocation>
</comment>
<feature type="region of interest" description="Disordered" evidence="11">
    <location>
        <begin position="129"/>
        <end position="157"/>
    </location>
</feature>
<evidence type="ECO:0000256" key="8">
    <source>
        <dbReference type="ARBA" id="ARBA00023157"/>
    </source>
</evidence>
<dbReference type="OrthoDB" id="9990982at2759"/>
<keyword evidence="15" id="KW-1185">Reference proteome</keyword>
<keyword evidence="4 13" id="KW-0732">Signal</keyword>
<feature type="compositionally biased region" description="Polar residues" evidence="11">
    <location>
        <begin position="129"/>
        <end position="150"/>
    </location>
</feature>
<dbReference type="CDD" id="cd00112">
    <property type="entry name" value="LDLa"/>
    <property type="match status" value="1"/>
</dbReference>
<dbReference type="GO" id="GO:0016192">
    <property type="term" value="P:vesicle-mediated transport"/>
    <property type="evidence" value="ECO:0007669"/>
    <property type="project" value="UniProtKB-ARBA"/>
</dbReference>
<evidence type="ECO:0000313" key="14">
    <source>
        <dbReference type="EMBL" id="CAC5363443.1"/>
    </source>
</evidence>
<evidence type="ECO:0000256" key="12">
    <source>
        <dbReference type="SAM" id="Phobius"/>
    </source>
</evidence>
<sequence>MDRSQRYLLTYYVITTLYLAIVESCNTTQFQCTSGKCIPAGGRCDLSFDCPDSSDEINCQGVQPCPEGRHRCDTGECVTDRNLCLTTTTIKELSTSNLESSTQTPTNTFQSKSSSSFISSKYDIKPTATHSMPDSSAIDTTPLVNAVTTPTDDHDSDSENNNLLYLLLLLLLLIPICLFACYKWNRRRNNNTPV</sequence>
<evidence type="ECO:0000256" key="13">
    <source>
        <dbReference type="SAM" id="SignalP"/>
    </source>
</evidence>
<evidence type="ECO:0000256" key="1">
    <source>
        <dbReference type="ARBA" id="ARBA00004167"/>
    </source>
</evidence>
<dbReference type="Proteomes" id="UP000507470">
    <property type="component" value="Unassembled WGS sequence"/>
</dbReference>
<evidence type="ECO:0000256" key="11">
    <source>
        <dbReference type="SAM" id="MobiDB-lite"/>
    </source>
</evidence>
<evidence type="ECO:0008006" key="16">
    <source>
        <dbReference type="Google" id="ProtNLM"/>
    </source>
</evidence>
<evidence type="ECO:0000256" key="5">
    <source>
        <dbReference type="ARBA" id="ARBA00022737"/>
    </source>
</evidence>
<dbReference type="EMBL" id="CACVKT020000849">
    <property type="protein sequence ID" value="CAC5363443.1"/>
    <property type="molecule type" value="Genomic_DNA"/>
</dbReference>
<dbReference type="SUPFAM" id="SSF57424">
    <property type="entry name" value="LDL receptor-like module"/>
    <property type="match status" value="1"/>
</dbReference>
<keyword evidence="3 12" id="KW-0812">Transmembrane</keyword>
<dbReference type="SMART" id="SM00192">
    <property type="entry name" value="LDLa"/>
    <property type="match status" value="1"/>
</dbReference>
<feature type="disulfide bond" evidence="10">
    <location>
        <begin position="32"/>
        <end position="50"/>
    </location>
</feature>
<keyword evidence="6 12" id="KW-1133">Transmembrane helix</keyword>
<evidence type="ECO:0000256" key="10">
    <source>
        <dbReference type="PROSITE-ProRule" id="PRU00124"/>
    </source>
</evidence>
<dbReference type="GO" id="GO:0005886">
    <property type="term" value="C:plasma membrane"/>
    <property type="evidence" value="ECO:0007669"/>
    <property type="project" value="TreeGrafter"/>
</dbReference>
<accession>A0A6J8A8E4</accession>
<evidence type="ECO:0000256" key="6">
    <source>
        <dbReference type="ARBA" id="ARBA00022989"/>
    </source>
</evidence>
<dbReference type="Gene3D" id="4.10.400.10">
    <property type="entry name" value="Low-density Lipoprotein Receptor"/>
    <property type="match status" value="1"/>
</dbReference>
<feature type="signal peptide" evidence="13">
    <location>
        <begin position="1"/>
        <end position="24"/>
    </location>
</feature>
<dbReference type="InterPro" id="IPR023415">
    <property type="entry name" value="LDLR_class-A_CS"/>
</dbReference>
<name>A0A6J8A8E4_MYTCO</name>
<gene>
    <name evidence="14" type="ORF">MCOR_4873</name>
</gene>
<dbReference type="PANTHER" id="PTHR24270">
    <property type="entry name" value="LOW-DENSITY LIPOPROTEIN RECEPTOR-RELATED"/>
    <property type="match status" value="1"/>
</dbReference>
<protein>
    <recommendedName>
        <fullName evidence="16">LRP2</fullName>
    </recommendedName>
</protein>
<dbReference type="InterPro" id="IPR002172">
    <property type="entry name" value="LDrepeatLR_classA_rpt"/>
</dbReference>
<evidence type="ECO:0000313" key="15">
    <source>
        <dbReference type="Proteomes" id="UP000507470"/>
    </source>
</evidence>
<reference evidence="14 15" key="1">
    <citation type="submission" date="2020-06" db="EMBL/GenBank/DDBJ databases">
        <authorList>
            <person name="Li R."/>
            <person name="Bekaert M."/>
        </authorList>
    </citation>
    <scope>NUCLEOTIDE SEQUENCE [LARGE SCALE GENOMIC DNA]</scope>
    <source>
        <strain evidence="15">wild</strain>
    </source>
</reference>
<evidence type="ECO:0000256" key="9">
    <source>
        <dbReference type="ARBA" id="ARBA00023180"/>
    </source>
</evidence>